<evidence type="ECO:0000256" key="1">
    <source>
        <dbReference type="SAM" id="MobiDB-lite"/>
    </source>
</evidence>
<sequence>MRHRNGHRDNMHYSNNQLKIETISKNIEELYPRNQKRQIRAFWETRERRYGALGQTEVVMGGAGMEVDGGGEEIDDGRKRRKSSHLTEKERESIFIFY</sequence>
<organism evidence="2 3">
    <name type="scientific">Trifolium pratense</name>
    <name type="common">Red clover</name>
    <dbReference type="NCBI Taxonomy" id="57577"/>
    <lineage>
        <taxon>Eukaryota</taxon>
        <taxon>Viridiplantae</taxon>
        <taxon>Streptophyta</taxon>
        <taxon>Embryophyta</taxon>
        <taxon>Tracheophyta</taxon>
        <taxon>Spermatophyta</taxon>
        <taxon>Magnoliopsida</taxon>
        <taxon>eudicotyledons</taxon>
        <taxon>Gunneridae</taxon>
        <taxon>Pentapetalae</taxon>
        <taxon>rosids</taxon>
        <taxon>fabids</taxon>
        <taxon>Fabales</taxon>
        <taxon>Fabaceae</taxon>
        <taxon>Papilionoideae</taxon>
        <taxon>50 kb inversion clade</taxon>
        <taxon>NPAAA clade</taxon>
        <taxon>Hologalegina</taxon>
        <taxon>IRL clade</taxon>
        <taxon>Trifolieae</taxon>
        <taxon>Trifolium</taxon>
    </lineage>
</organism>
<reference evidence="2 3" key="2">
    <citation type="journal article" date="2017" name="Front. Plant Sci.">
        <title>Gene Classification and Mining of Molecular Markers Useful in Red Clover (Trifolium pratense) Breeding.</title>
        <authorList>
            <person name="Istvanek J."/>
            <person name="Dluhosova J."/>
            <person name="Dluhos P."/>
            <person name="Patkova L."/>
            <person name="Nedelnik J."/>
            <person name="Repkova J."/>
        </authorList>
    </citation>
    <scope>NUCLEOTIDE SEQUENCE [LARGE SCALE GENOMIC DNA]</scope>
    <source>
        <strain evidence="3">cv. Tatra</strain>
        <tissue evidence="2">Young leaves</tissue>
    </source>
</reference>
<evidence type="ECO:0000313" key="3">
    <source>
        <dbReference type="Proteomes" id="UP000236291"/>
    </source>
</evidence>
<name>A0A2K3M3P8_TRIPR</name>
<accession>A0A2K3M3P8</accession>
<reference evidence="2 3" key="1">
    <citation type="journal article" date="2014" name="Am. J. Bot.">
        <title>Genome assembly and annotation for red clover (Trifolium pratense; Fabaceae).</title>
        <authorList>
            <person name="Istvanek J."/>
            <person name="Jaros M."/>
            <person name="Krenek A."/>
            <person name="Repkova J."/>
        </authorList>
    </citation>
    <scope>NUCLEOTIDE SEQUENCE [LARGE SCALE GENOMIC DNA]</scope>
    <source>
        <strain evidence="3">cv. Tatra</strain>
        <tissue evidence="2">Young leaves</tissue>
    </source>
</reference>
<gene>
    <name evidence="2" type="ORF">L195_g041491</name>
</gene>
<feature type="region of interest" description="Disordered" evidence="1">
    <location>
        <begin position="61"/>
        <end position="86"/>
    </location>
</feature>
<protein>
    <submittedName>
        <fullName evidence="2">Uncharacterized protein</fullName>
    </submittedName>
</protein>
<dbReference type="EMBL" id="ASHM01048703">
    <property type="protein sequence ID" value="PNX85422.1"/>
    <property type="molecule type" value="Genomic_DNA"/>
</dbReference>
<evidence type="ECO:0000313" key="2">
    <source>
        <dbReference type="EMBL" id="PNX85422.1"/>
    </source>
</evidence>
<comment type="caution">
    <text evidence="2">The sequence shown here is derived from an EMBL/GenBank/DDBJ whole genome shotgun (WGS) entry which is preliminary data.</text>
</comment>
<dbReference type="AlphaFoldDB" id="A0A2K3M3P8"/>
<proteinExistence type="predicted"/>
<dbReference type="Proteomes" id="UP000236291">
    <property type="component" value="Unassembled WGS sequence"/>
</dbReference>